<evidence type="ECO:0000313" key="1">
    <source>
        <dbReference type="EMBL" id="BES89373.1"/>
    </source>
</evidence>
<dbReference type="EMBL" id="AP028909">
    <property type="protein sequence ID" value="BES89373.1"/>
    <property type="molecule type" value="Genomic_DNA"/>
</dbReference>
<protein>
    <submittedName>
        <fullName evidence="1">Uncharacterized protein</fullName>
    </submittedName>
</protein>
<sequence>MWRLGRSFNAPDSAFRLRFHRIVPTQLRQTVGRENVALMARGDAGSCMLKIEILCRAKVITRRSSLIQPASRFGSAFSLQSLAIREKATCSECV</sequence>
<accession>A0ABN7ABH4</accession>
<reference evidence="1 2" key="1">
    <citation type="submission" date="2023-09" db="EMBL/GenBank/DDBJ databases">
        <title>Nesidiocoris tenuis whole genome shotgun sequence.</title>
        <authorList>
            <person name="Shibata T."/>
            <person name="Shimoda M."/>
            <person name="Kobayashi T."/>
            <person name="Uehara T."/>
        </authorList>
    </citation>
    <scope>NUCLEOTIDE SEQUENCE [LARGE SCALE GENOMIC DNA]</scope>
    <source>
        <strain evidence="1 2">Japan</strain>
    </source>
</reference>
<keyword evidence="2" id="KW-1185">Reference proteome</keyword>
<dbReference type="Proteomes" id="UP001307889">
    <property type="component" value="Chromosome 1"/>
</dbReference>
<gene>
    <name evidence="1" type="ORF">NTJ_02180</name>
</gene>
<name>A0ABN7ABH4_9HEMI</name>
<evidence type="ECO:0000313" key="2">
    <source>
        <dbReference type="Proteomes" id="UP001307889"/>
    </source>
</evidence>
<proteinExistence type="predicted"/>
<organism evidence="1 2">
    <name type="scientific">Nesidiocoris tenuis</name>
    <dbReference type="NCBI Taxonomy" id="355587"/>
    <lineage>
        <taxon>Eukaryota</taxon>
        <taxon>Metazoa</taxon>
        <taxon>Ecdysozoa</taxon>
        <taxon>Arthropoda</taxon>
        <taxon>Hexapoda</taxon>
        <taxon>Insecta</taxon>
        <taxon>Pterygota</taxon>
        <taxon>Neoptera</taxon>
        <taxon>Paraneoptera</taxon>
        <taxon>Hemiptera</taxon>
        <taxon>Heteroptera</taxon>
        <taxon>Panheteroptera</taxon>
        <taxon>Cimicomorpha</taxon>
        <taxon>Miridae</taxon>
        <taxon>Dicyphina</taxon>
        <taxon>Nesidiocoris</taxon>
    </lineage>
</organism>